<reference evidence="1 2" key="1">
    <citation type="submission" date="2018-04" db="EMBL/GenBank/DDBJ databases">
        <authorList>
            <person name="Vogel A."/>
        </authorList>
    </citation>
    <scope>NUCLEOTIDE SEQUENCE [LARGE SCALE GENOMIC DNA]</scope>
</reference>
<gene>
    <name evidence="1" type="ORF">CCAM_LOCUS18390</name>
</gene>
<keyword evidence="2" id="KW-1185">Reference proteome</keyword>
<sequence length="153" mass="17076">MDSMLTALRRNGSGLLNNAIFTSDLSNDLVDGGETVLSVFFLIDSSLCSTWEFRSATSSIRFFLVHLSAISPSILYPRQNYAAGGLFPHALHQAHIRGSPSTPERIPKETSVSEDPHLWTFHLSNSGHVHCLVLHEMQNQIHHYQMQICNSCI</sequence>
<dbReference type="Proteomes" id="UP000595140">
    <property type="component" value="Unassembled WGS sequence"/>
</dbReference>
<dbReference type="AlphaFoldDB" id="A0A484LJZ1"/>
<accession>A0A484LJZ1</accession>
<evidence type="ECO:0000313" key="2">
    <source>
        <dbReference type="Proteomes" id="UP000595140"/>
    </source>
</evidence>
<name>A0A484LJZ1_9ASTE</name>
<dbReference type="EMBL" id="OOIL02001568">
    <property type="protein sequence ID" value="VFQ76614.1"/>
    <property type="molecule type" value="Genomic_DNA"/>
</dbReference>
<dbReference type="OrthoDB" id="1937685at2759"/>
<evidence type="ECO:0000313" key="1">
    <source>
        <dbReference type="EMBL" id="VFQ76614.1"/>
    </source>
</evidence>
<protein>
    <submittedName>
        <fullName evidence="1">Uncharacterized protein</fullName>
    </submittedName>
</protein>
<organism evidence="1 2">
    <name type="scientific">Cuscuta campestris</name>
    <dbReference type="NCBI Taxonomy" id="132261"/>
    <lineage>
        <taxon>Eukaryota</taxon>
        <taxon>Viridiplantae</taxon>
        <taxon>Streptophyta</taxon>
        <taxon>Embryophyta</taxon>
        <taxon>Tracheophyta</taxon>
        <taxon>Spermatophyta</taxon>
        <taxon>Magnoliopsida</taxon>
        <taxon>eudicotyledons</taxon>
        <taxon>Gunneridae</taxon>
        <taxon>Pentapetalae</taxon>
        <taxon>asterids</taxon>
        <taxon>lamiids</taxon>
        <taxon>Solanales</taxon>
        <taxon>Convolvulaceae</taxon>
        <taxon>Cuscuteae</taxon>
        <taxon>Cuscuta</taxon>
        <taxon>Cuscuta subgen. Grammica</taxon>
        <taxon>Cuscuta sect. Cleistogrammica</taxon>
    </lineage>
</organism>
<proteinExistence type="predicted"/>